<dbReference type="EMBL" id="JACEIK010005284">
    <property type="protein sequence ID" value="MCE0481159.1"/>
    <property type="molecule type" value="Genomic_DNA"/>
</dbReference>
<name>A0ABS8VLJ7_DATST</name>
<protein>
    <submittedName>
        <fullName evidence="1">Uncharacterized protein</fullName>
    </submittedName>
</protein>
<comment type="caution">
    <text evidence="1">The sequence shown here is derived from an EMBL/GenBank/DDBJ whole genome shotgun (WGS) entry which is preliminary data.</text>
</comment>
<accession>A0ABS8VLJ7</accession>
<reference evidence="1 2" key="1">
    <citation type="journal article" date="2021" name="BMC Genomics">
        <title>Datura genome reveals duplications of psychoactive alkaloid biosynthetic genes and high mutation rate following tissue culture.</title>
        <authorList>
            <person name="Rajewski A."/>
            <person name="Carter-House D."/>
            <person name="Stajich J."/>
            <person name="Litt A."/>
        </authorList>
    </citation>
    <scope>NUCLEOTIDE SEQUENCE [LARGE SCALE GENOMIC DNA]</scope>
    <source>
        <strain evidence="1">AR-01</strain>
    </source>
</reference>
<dbReference type="Proteomes" id="UP000823775">
    <property type="component" value="Unassembled WGS sequence"/>
</dbReference>
<proteinExistence type="predicted"/>
<evidence type="ECO:0000313" key="1">
    <source>
        <dbReference type="EMBL" id="MCE0481159.1"/>
    </source>
</evidence>
<evidence type="ECO:0000313" key="2">
    <source>
        <dbReference type="Proteomes" id="UP000823775"/>
    </source>
</evidence>
<organism evidence="1 2">
    <name type="scientific">Datura stramonium</name>
    <name type="common">Jimsonweed</name>
    <name type="synonym">Common thornapple</name>
    <dbReference type="NCBI Taxonomy" id="4076"/>
    <lineage>
        <taxon>Eukaryota</taxon>
        <taxon>Viridiplantae</taxon>
        <taxon>Streptophyta</taxon>
        <taxon>Embryophyta</taxon>
        <taxon>Tracheophyta</taxon>
        <taxon>Spermatophyta</taxon>
        <taxon>Magnoliopsida</taxon>
        <taxon>eudicotyledons</taxon>
        <taxon>Gunneridae</taxon>
        <taxon>Pentapetalae</taxon>
        <taxon>asterids</taxon>
        <taxon>lamiids</taxon>
        <taxon>Solanales</taxon>
        <taxon>Solanaceae</taxon>
        <taxon>Solanoideae</taxon>
        <taxon>Datureae</taxon>
        <taxon>Datura</taxon>
    </lineage>
</organism>
<gene>
    <name evidence="1" type="ORF">HAX54_038643</name>
</gene>
<keyword evidence="2" id="KW-1185">Reference proteome</keyword>
<sequence length="79" mass="8743">MALVPFHTVDLVSSLGGVLRDFPSIARSPRLDILIDENQDQNGVSVEVMGQLVENVTPSSQGVDEEDIEQDIEEMLFKE</sequence>